<dbReference type="SUPFAM" id="SSF52833">
    <property type="entry name" value="Thioredoxin-like"/>
    <property type="match status" value="2"/>
</dbReference>
<evidence type="ECO:0000313" key="3">
    <source>
        <dbReference type="EMBL" id="ACY17453.1"/>
    </source>
</evidence>
<dbReference type="PANTHER" id="PTHR42943">
    <property type="entry name" value="GLUTATHIONE S-TRANSFERASE KAPPA"/>
    <property type="match status" value="1"/>
</dbReference>
<organism evidence="3 4">
    <name type="scientific">Haliangium ochraceum (strain DSM 14365 / JCM 11303 / SMP-2)</name>
    <dbReference type="NCBI Taxonomy" id="502025"/>
    <lineage>
        <taxon>Bacteria</taxon>
        <taxon>Pseudomonadati</taxon>
        <taxon>Myxococcota</taxon>
        <taxon>Polyangia</taxon>
        <taxon>Haliangiales</taxon>
        <taxon>Kofleriaceae</taxon>
        <taxon>Haliangium</taxon>
    </lineage>
</organism>
<name>D0LU89_HALO1</name>
<dbReference type="Gene3D" id="3.40.30.10">
    <property type="entry name" value="Glutaredoxin"/>
    <property type="match status" value="2"/>
</dbReference>
<dbReference type="Proteomes" id="UP000001880">
    <property type="component" value="Chromosome"/>
</dbReference>
<feature type="domain" description="DSBA-like thioredoxin" evidence="2">
    <location>
        <begin position="134"/>
        <end position="173"/>
    </location>
</feature>
<dbReference type="InterPro" id="IPR036249">
    <property type="entry name" value="Thioredoxin-like_sf"/>
</dbReference>
<dbReference type="GO" id="GO:0004602">
    <property type="term" value="F:glutathione peroxidase activity"/>
    <property type="evidence" value="ECO:0007669"/>
    <property type="project" value="TreeGrafter"/>
</dbReference>
<evidence type="ECO:0000256" key="1">
    <source>
        <dbReference type="SAM" id="MobiDB-lite"/>
    </source>
</evidence>
<dbReference type="PANTHER" id="PTHR42943:SF2">
    <property type="entry name" value="GLUTATHIONE S-TRANSFERASE KAPPA 1"/>
    <property type="match status" value="1"/>
</dbReference>
<feature type="region of interest" description="Disordered" evidence="1">
    <location>
        <begin position="183"/>
        <end position="222"/>
    </location>
</feature>
<dbReference type="RefSeq" id="WP_012830045.1">
    <property type="nucleotide sequence ID" value="NC_013440.1"/>
</dbReference>
<keyword evidence="4" id="KW-1185">Reference proteome</keyword>
<dbReference type="AlphaFoldDB" id="D0LU89"/>
<gene>
    <name evidence="3" type="ordered locus">Hoch_4964</name>
</gene>
<dbReference type="eggNOG" id="COG3917">
    <property type="taxonomic scope" value="Bacteria"/>
</dbReference>
<dbReference type="GO" id="GO:0006749">
    <property type="term" value="P:glutathione metabolic process"/>
    <property type="evidence" value="ECO:0007669"/>
    <property type="project" value="TreeGrafter"/>
</dbReference>
<accession>D0LU89</accession>
<dbReference type="InterPro" id="IPR001853">
    <property type="entry name" value="DSBA-like_thioredoxin_dom"/>
</dbReference>
<dbReference type="STRING" id="502025.Hoch_4964"/>
<dbReference type="EMBL" id="CP001804">
    <property type="protein sequence ID" value="ACY17453.1"/>
    <property type="molecule type" value="Genomic_DNA"/>
</dbReference>
<proteinExistence type="predicted"/>
<feature type="domain" description="DSBA-like thioredoxin" evidence="2">
    <location>
        <begin position="6"/>
        <end position="98"/>
    </location>
</feature>
<dbReference type="KEGG" id="hoh:Hoch_4964"/>
<reference evidence="3 4" key="1">
    <citation type="journal article" date="2010" name="Stand. Genomic Sci.">
        <title>Complete genome sequence of Haliangium ochraceum type strain (SMP-2).</title>
        <authorList>
            <consortium name="US DOE Joint Genome Institute (JGI-PGF)"/>
            <person name="Ivanova N."/>
            <person name="Daum C."/>
            <person name="Lang E."/>
            <person name="Abt B."/>
            <person name="Kopitz M."/>
            <person name="Saunders E."/>
            <person name="Lapidus A."/>
            <person name="Lucas S."/>
            <person name="Glavina Del Rio T."/>
            <person name="Nolan M."/>
            <person name="Tice H."/>
            <person name="Copeland A."/>
            <person name="Cheng J.F."/>
            <person name="Chen F."/>
            <person name="Bruce D."/>
            <person name="Goodwin L."/>
            <person name="Pitluck S."/>
            <person name="Mavromatis K."/>
            <person name="Pati A."/>
            <person name="Mikhailova N."/>
            <person name="Chen A."/>
            <person name="Palaniappan K."/>
            <person name="Land M."/>
            <person name="Hauser L."/>
            <person name="Chang Y.J."/>
            <person name="Jeffries C.D."/>
            <person name="Detter J.C."/>
            <person name="Brettin T."/>
            <person name="Rohde M."/>
            <person name="Goker M."/>
            <person name="Bristow J."/>
            <person name="Markowitz V."/>
            <person name="Eisen J.A."/>
            <person name="Hugenholtz P."/>
            <person name="Kyrpides N.C."/>
            <person name="Klenk H.P."/>
        </authorList>
    </citation>
    <scope>NUCLEOTIDE SEQUENCE [LARGE SCALE GENOMIC DNA]</scope>
    <source>
        <strain evidence="4">DSM 14365 / CIP 107738 / JCM 11303 / AJ 13395 / SMP-2</strain>
    </source>
</reference>
<dbReference type="Pfam" id="PF01323">
    <property type="entry name" value="DSBA"/>
    <property type="match status" value="2"/>
</dbReference>
<protein>
    <recommendedName>
        <fullName evidence="2">DSBA-like thioredoxin domain-containing protein</fullName>
    </recommendedName>
</protein>
<evidence type="ECO:0000313" key="4">
    <source>
        <dbReference type="Proteomes" id="UP000001880"/>
    </source>
</evidence>
<dbReference type="InterPro" id="IPR051924">
    <property type="entry name" value="GST_Kappa/NadH"/>
</dbReference>
<evidence type="ECO:0000259" key="2">
    <source>
        <dbReference type="Pfam" id="PF01323"/>
    </source>
</evidence>
<dbReference type="GO" id="GO:0004364">
    <property type="term" value="F:glutathione transferase activity"/>
    <property type="evidence" value="ECO:0007669"/>
    <property type="project" value="TreeGrafter"/>
</dbReference>
<sequence length="222" mass="24141">MARSGALCRAYWQHGRDVTAEATVAEVFAAVGHDRASCERALAAADDPAIGDELQRRSDEAVARGVFGAPAIFVQRDDFVQPVMFWGQDRLPLVEAALTGWSPEPETASPAARRSIPPSFAATLERAPEVSASVEFWYDFASPYAYLASTQIERLCAQYGAELRWQPTFLGGLRTRGLARGSRAARAGCRSPAQERARLRSKRSSPSRTAVRSPGVCSALRQ</sequence>
<dbReference type="HOGENOM" id="CLU_1243888_0_0_7"/>